<evidence type="ECO:0000256" key="3">
    <source>
        <dbReference type="ARBA" id="ARBA00022669"/>
    </source>
</evidence>
<dbReference type="PROSITE" id="PS00026">
    <property type="entry name" value="CHIT_BIND_I_1"/>
    <property type="match status" value="1"/>
</dbReference>
<protein>
    <recommendedName>
        <fullName evidence="2">chitinase</fullName>
        <ecNumber evidence="2">3.2.1.14</ecNumber>
    </recommendedName>
</protein>
<dbReference type="SUPFAM" id="SSF57016">
    <property type="entry name" value="Plant lectins/antimicrobial peptides"/>
    <property type="match status" value="1"/>
</dbReference>
<keyword evidence="3 4" id="KW-0147">Chitin-binding</keyword>
<dbReference type="GO" id="GO:0005975">
    <property type="term" value="P:carbohydrate metabolic process"/>
    <property type="evidence" value="ECO:0007669"/>
    <property type="project" value="InterPro"/>
</dbReference>
<proteinExistence type="inferred from homology"/>
<evidence type="ECO:0000256" key="1">
    <source>
        <dbReference type="ARBA" id="ARBA00008682"/>
    </source>
</evidence>
<dbReference type="GO" id="GO:0008843">
    <property type="term" value="F:endochitinase activity"/>
    <property type="evidence" value="ECO:0007669"/>
    <property type="project" value="UniProtKB-EC"/>
</dbReference>
<evidence type="ECO:0000259" key="6">
    <source>
        <dbReference type="PROSITE" id="PS51910"/>
    </source>
</evidence>
<reference evidence="7 8" key="1">
    <citation type="submission" date="2016-05" db="EMBL/GenBank/DDBJ databases">
        <title>A degradative enzymes factory behind the ericoid mycorrhizal symbiosis.</title>
        <authorList>
            <consortium name="DOE Joint Genome Institute"/>
            <person name="Martino E."/>
            <person name="Morin E."/>
            <person name="Grelet G."/>
            <person name="Kuo A."/>
            <person name="Kohler A."/>
            <person name="Daghino S."/>
            <person name="Barry K."/>
            <person name="Choi C."/>
            <person name="Cichocki N."/>
            <person name="Clum A."/>
            <person name="Copeland A."/>
            <person name="Hainaut M."/>
            <person name="Haridas S."/>
            <person name="Labutti K."/>
            <person name="Lindquist E."/>
            <person name="Lipzen A."/>
            <person name="Khouja H.-R."/>
            <person name="Murat C."/>
            <person name="Ohm R."/>
            <person name="Olson A."/>
            <person name="Spatafora J."/>
            <person name="Veneault-Fourrey C."/>
            <person name="Henrissat B."/>
            <person name="Grigoriev I."/>
            <person name="Martin F."/>
            <person name="Perotto S."/>
        </authorList>
    </citation>
    <scope>NUCLEOTIDE SEQUENCE [LARGE SCALE GENOMIC DNA]</scope>
    <source>
        <strain evidence="7 8">UAMH 7357</strain>
    </source>
</reference>
<dbReference type="PANTHER" id="PTHR11177:SF333">
    <property type="entry name" value="CHITINASE"/>
    <property type="match status" value="1"/>
</dbReference>
<comment type="similarity">
    <text evidence="1">Belongs to the glycosyl hydrolase 18 family. Chitinase class V subfamily.</text>
</comment>
<comment type="caution">
    <text evidence="4">Lacks conserved residue(s) required for the propagation of feature annotation.</text>
</comment>
<dbReference type="SUPFAM" id="SSF54556">
    <property type="entry name" value="Chitinase insertion domain"/>
    <property type="match status" value="1"/>
</dbReference>
<evidence type="ECO:0000256" key="4">
    <source>
        <dbReference type="PROSITE-ProRule" id="PRU00261"/>
    </source>
</evidence>
<dbReference type="Proteomes" id="UP000235672">
    <property type="component" value="Unassembled WGS sequence"/>
</dbReference>
<name>A0A2J6PQ87_9HELO</name>
<sequence>MCGVDSLNGTQKCPLNLCCSFLGYCGTSDLYCVNADPTGLTLPCQQGYGDCQVVSPPSCNASDKTTTNGRKVAYWQSGNVRYRSCERIDPSHIHTDGLTHLNFAFASIDPTGFNITPVDPGDFALYSQFTALKSAVMQTWIAIGGFDFSDPGPTYTTWSDMISTSANRASFISSLINFMTTWGFQGVDIDWEYPAIPDRGGRPGDTQNLVSLLADMRAEFGAKYGISVTLPPDFYYLEGFDPISMECYVDFFNFMAYDLHGPWEASDLGAFVRSQSSILDIESDILPLWFDGVDPAKINLGIPYYGRGYTLSNTSCTDIGCPYSGASLPGPCTQSPGVLSLREIDEIIKEKNLTSKLIPDEIVKQISWDNQWMGYDDRDTIAMKNKWGDQHCLGGTAVWSIDFFSGGGR</sequence>
<dbReference type="InterPro" id="IPR017853">
    <property type="entry name" value="GH"/>
</dbReference>
<keyword evidence="4" id="KW-1015">Disulfide bond</keyword>
<gene>
    <name evidence="7" type="ORF">NA56DRAFT_580768</name>
</gene>
<dbReference type="Gene3D" id="3.10.50.10">
    <property type="match status" value="1"/>
</dbReference>
<dbReference type="InterPro" id="IPR036861">
    <property type="entry name" value="Endochitinase-like_sf"/>
</dbReference>
<dbReference type="Pfam" id="PF00704">
    <property type="entry name" value="Glyco_hydro_18"/>
    <property type="match status" value="1"/>
</dbReference>
<accession>A0A2J6PQ87</accession>
<dbReference type="EMBL" id="KZ613507">
    <property type="protein sequence ID" value="PMD16183.1"/>
    <property type="molecule type" value="Genomic_DNA"/>
</dbReference>
<dbReference type="PROSITE" id="PS51910">
    <property type="entry name" value="GH18_2"/>
    <property type="match status" value="1"/>
</dbReference>
<dbReference type="SMART" id="SM00636">
    <property type="entry name" value="Glyco_18"/>
    <property type="match status" value="1"/>
</dbReference>
<keyword evidence="8" id="KW-1185">Reference proteome</keyword>
<dbReference type="InterPro" id="IPR018371">
    <property type="entry name" value="Chitin-binding_1_CS"/>
</dbReference>
<dbReference type="InterPro" id="IPR050314">
    <property type="entry name" value="Glycosyl_Hydrlase_18"/>
</dbReference>
<evidence type="ECO:0000313" key="8">
    <source>
        <dbReference type="Proteomes" id="UP000235672"/>
    </source>
</evidence>
<feature type="disulfide bond" evidence="4">
    <location>
        <begin position="13"/>
        <end position="25"/>
    </location>
</feature>
<evidence type="ECO:0000313" key="7">
    <source>
        <dbReference type="EMBL" id="PMD16183.1"/>
    </source>
</evidence>
<feature type="domain" description="Chitin-binding type-1" evidence="5">
    <location>
        <begin position="1"/>
        <end position="53"/>
    </location>
</feature>
<dbReference type="SUPFAM" id="SSF51445">
    <property type="entry name" value="(Trans)glycosidases"/>
    <property type="match status" value="1"/>
</dbReference>
<dbReference type="InterPro" id="IPR029070">
    <property type="entry name" value="Chitinase_insertion_sf"/>
</dbReference>
<dbReference type="Pfam" id="PF00187">
    <property type="entry name" value="Chitin_bind_1"/>
    <property type="match status" value="1"/>
</dbReference>
<dbReference type="SMART" id="SM00270">
    <property type="entry name" value="ChtBD1"/>
    <property type="match status" value="1"/>
</dbReference>
<dbReference type="InterPro" id="IPR011583">
    <property type="entry name" value="Chitinase_II/V-like_cat"/>
</dbReference>
<keyword evidence="7" id="KW-0378">Hydrolase</keyword>
<dbReference type="OrthoDB" id="73875at2759"/>
<dbReference type="GO" id="GO:0008061">
    <property type="term" value="F:chitin binding"/>
    <property type="evidence" value="ECO:0007669"/>
    <property type="project" value="UniProtKB-UniRule"/>
</dbReference>
<evidence type="ECO:0000259" key="5">
    <source>
        <dbReference type="PROSITE" id="PS50941"/>
    </source>
</evidence>
<dbReference type="AlphaFoldDB" id="A0A2J6PQ87"/>
<dbReference type="EC" id="3.2.1.14" evidence="2"/>
<feature type="domain" description="GH18" evidence="6">
    <location>
        <begin position="69"/>
        <end position="409"/>
    </location>
</feature>
<dbReference type="STRING" id="1745343.A0A2J6PQ87"/>
<feature type="disulfide bond" evidence="4">
    <location>
        <begin position="18"/>
        <end position="32"/>
    </location>
</feature>
<dbReference type="PANTHER" id="PTHR11177">
    <property type="entry name" value="CHITINASE"/>
    <property type="match status" value="1"/>
</dbReference>
<evidence type="ECO:0000256" key="2">
    <source>
        <dbReference type="ARBA" id="ARBA00012729"/>
    </source>
</evidence>
<dbReference type="Gene3D" id="3.20.20.80">
    <property type="entry name" value="Glycosidases"/>
    <property type="match status" value="1"/>
</dbReference>
<dbReference type="PROSITE" id="PS50941">
    <property type="entry name" value="CHIT_BIND_I_2"/>
    <property type="match status" value="1"/>
</dbReference>
<dbReference type="InterPro" id="IPR001223">
    <property type="entry name" value="Glyco_hydro18_cat"/>
</dbReference>
<dbReference type="CDD" id="cd00035">
    <property type="entry name" value="ChtBD1"/>
    <property type="match status" value="1"/>
</dbReference>
<organism evidence="7 8">
    <name type="scientific">Hyaloscypha hepaticicola</name>
    <dbReference type="NCBI Taxonomy" id="2082293"/>
    <lineage>
        <taxon>Eukaryota</taxon>
        <taxon>Fungi</taxon>
        <taxon>Dikarya</taxon>
        <taxon>Ascomycota</taxon>
        <taxon>Pezizomycotina</taxon>
        <taxon>Leotiomycetes</taxon>
        <taxon>Helotiales</taxon>
        <taxon>Hyaloscyphaceae</taxon>
        <taxon>Hyaloscypha</taxon>
    </lineage>
</organism>
<dbReference type="Gene3D" id="3.30.60.10">
    <property type="entry name" value="Endochitinase-like"/>
    <property type="match status" value="1"/>
</dbReference>
<dbReference type="InterPro" id="IPR001002">
    <property type="entry name" value="Chitin-bd_1"/>
</dbReference>